<dbReference type="InterPro" id="IPR019264">
    <property type="entry name" value="DUF2179"/>
</dbReference>
<proteinExistence type="predicted"/>
<evidence type="ECO:0000313" key="9">
    <source>
        <dbReference type="Proteomes" id="UP000824214"/>
    </source>
</evidence>
<comment type="subcellular location">
    <subcellularLocation>
        <location evidence="1">Cell membrane</location>
        <topology evidence="1">Multi-pass membrane protein</topology>
    </subcellularLocation>
</comment>
<dbReference type="Proteomes" id="UP000824214">
    <property type="component" value="Unassembled WGS sequence"/>
</dbReference>
<dbReference type="PIRSF" id="PIRSF006483">
    <property type="entry name" value="Membrane_protein_YitT"/>
    <property type="match status" value="1"/>
</dbReference>
<keyword evidence="4 6" id="KW-1133">Transmembrane helix</keyword>
<evidence type="ECO:0000256" key="5">
    <source>
        <dbReference type="ARBA" id="ARBA00023136"/>
    </source>
</evidence>
<dbReference type="Pfam" id="PF02588">
    <property type="entry name" value="YitT_membrane"/>
    <property type="match status" value="1"/>
</dbReference>
<protein>
    <submittedName>
        <fullName evidence="8">YitT family protein</fullName>
    </submittedName>
</protein>
<reference evidence="8" key="1">
    <citation type="journal article" date="2021" name="PeerJ">
        <title>Extensive microbial diversity within the chicken gut microbiome revealed by metagenomics and culture.</title>
        <authorList>
            <person name="Gilroy R."/>
            <person name="Ravi A."/>
            <person name="Getino M."/>
            <person name="Pursley I."/>
            <person name="Horton D.L."/>
            <person name="Alikhan N.F."/>
            <person name="Baker D."/>
            <person name="Gharbi K."/>
            <person name="Hall N."/>
            <person name="Watson M."/>
            <person name="Adriaenssens E.M."/>
            <person name="Foster-Nyarko E."/>
            <person name="Jarju S."/>
            <person name="Secka A."/>
            <person name="Antonio M."/>
            <person name="Oren A."/>
            <person name="Chaudhuri R.R."/>
            <person name="La Ragione R."/>
            <person name="Hildebrand F."/>
            <person name="Pallen M.J."/>
        </authorList>
    </citation>
    <scope>NUCLEOTIDE SEQUENCE</scope>
    <source>
        <strain evidence="8">ChiBcolR8-3208</strain>
    </source>
</reference>
<evidence type="ECO:0000256" key="2">
    <source>
        <dbReference type="ARBA" id="ARBA00022475"/>
    </source>
</evidence>
<feature type="domain" description="DUF2179" evidence="7">
    <location>
        <begin position="230"/>
        <end position="284"/>
    </location>
</feature>
<dbReference type="GO" id="GO:0005886">
    <property type="term" value="C:plasma membrane"/>
    <property type="evidence" value="ECO:0007669"/>
    <property type="project" value="UniProtKB-SubCell"/>
</dbReference>
<keyword evidence="2" id="KW-1003">Cell membrane</keyword>
<feature type="transmembrane region" description="Helical" evidence="6">
    <location>
        <begin position="62"/>
        <end position="81"/>
    </location>
</feature>
<dbReference type="CDD" id="cd16380">
    <property type="entry name" value="YitT_C"/>
    <property type="match status" value="1"/>
</dbReference>
<name>A0A9D2LYK6_9FIRM</name>
<dbReference type="Gene3D" id="3.30.70.120">
    <property type="match status" value="1"/>
</dbReference>
<reference evidence="8" key="2">
    <citation type="submission" date="2021-04" db="EMBL/GenBank/DDBJ databases">
        <authorList>
            <person name="Gilroy R."/>
        </authorList>
    </citation>
    <scope>NUCLEOTIDE SEQUENCE</scope>
    <source>
        <strain evidence="8">ChiBcolR8-3208</strain>
    </source>
</reference>
<comment type="caution">
    <text evidence="8">The sequence shown here is derived from an EMBL/GenBank/DDBJ whole genome shotgun (WGS) entry which is preliminary data.</text>
</comment>
<feature type="transmembrane region" description="Helical" evidence="6">
    <location>
        <begin position="183"/>
        <end position="202"/>
    </location>
</feature>
<evidence type="ECO:0000256" key="4">
    <source>
        <dbReference type="ARBA" id="ARBA00022989"/>
    </source>
</evidence>
<dbReference type="InterPro" id="IPR051461">
    <property type="entry name" value="UPF0750_membrane"/>
</dbReference>
<dbReference type="PANTHER" id="PTHR33545">
    <property type="entry name" value="UPF0750 MEMBRANE PROTEIN YITT-RELATED"/>
    <property type="match status" value="1"/>
</dbReference>
<dbReference type="PANTHER" id="PTHR33545:SF5">
    <property type="entry name" value="UPF0750 MEMBRANE PROTEIN YITT"/>
    <property type="match status" value="1"/>
</dbReference>
<feature type="transmembrane region" description="Helical" evidence="6">
    <location>
        <begin position="21"/>
        <end position="42"/>
    </location>
</feature>
<dbReference type="InterPro" id="IPR003740">
    <property type="entry name" value="YitT"/>
</dbReference>
<evidence type="ECO:0000256" key="1">
    <source>
        <dbReference type="ARBA" id="ARBA00004651"/>
    </source>
</evidence>
<feature type="transmembrane region" description="Helical" evidence="6">
    <location>
        <begin position="155"/>
        <end position="177"/>
    </location>
</feature>
<evidence type="ECO:0000256" key="6">
    <source>
        <dbReference type="SAM" id="Phobius"/>
    </source>
</evidence>
<dbReference type="AlphaFoldDB" id="A0A9D2LYK6"/>
<dbReference type="Pfam" id="PF10035">
    <property type="entry name" value="DUF2179"/>
    <property type="match status" value="1"/>
</dbReference>
<sequence length="298" mass="32308">MGNATGSRKKKAIRGAWKLGMVLAGNTLYALGVTLFLLPSGLITGGTTGLGLVAEHFFRVPLSTFVAVFNILMFLVGLLVLGKVFALTTAISSFYYPAILAVFQSLFGEVRLTEDPLLATVLAGLMIGAGIGVVIRAGASTGGMDIPPLVLQKKLHIPVSVSLYVFDCLILLLQALFSNVEQVLYGLVMVLLYTLTLNKTLLLGTGQMQLKVVSKKYGEISQAIQRQVDRGTTLFQSMGGFEQEQGCTVLTVVDRRELPKLTELVTEIDPDAFMVVNQVNEVRGRGFTSPKRYEKRDT</sequence>
<feature type="transmembrane region" description="Helical" evidence="6">
    <location>
        <begin position="93"/>
        <end position="110"/>
    </location>
</feature>
<keyword evidence="5 6" id="KW-0472">Membrane</keyword>
<organism evidence="8 9">
    <name type="scientific">Candidatus Acutalibacter ornithocaccae</name>
    <dbReference type="NCBI Taxonomy" id="2838416"/>
    <lineage>
        <taxon>Bacteria</taxon>
        <taxon>Bacillati</taxon>
        <taxon>Bacillota</taxon>
        <taxon>Clostridia</taxon>
        <taxon>Eubacteriales</taxon>
        <taxon>Acutalibacteraceae</taxon>
        <taxon>Acutalibacter</taxon>
    </lineage>
</organism>
<feature type="transmembrane region" description="Helical" evidence="6">
    <location>
        <begin position="116"/>
        <end position="135"/>
    </location>
</feature>
<keyword evidence="3 6" id="KW-0812">Transmembrane</keyword>
<evidence type="ECO:0000259" key="7">
    <source>
        <dbReference type="Pfam" id="PF10035"/>
    </source>
</evidence>
<accession>A0A9D2LYK6</accession>
<evidence type="ECO:0000256" key="3">
    <source>
        <dbReference type="ARBA" id="ARBA00022692"/>
    </source>
</evidence>
<evidence type="ECO:0000313" key="8">
    <source>
        <dbReference type="EMBL" id="HJB38145.1"/>
    </source>
</evidence>
<gene>
    <name evidence="8" type="ORF">H9942_08780</name>
</gene>
<dbReference type="InterPro" id="IPR015867">
    <property type="entry name" value="N-reg_PII/ATP_PRibTrfase_C"/>
</dbReference>
<dbReference type="EMBL" id="DWXZ01000189">
    <property type="protein sequence ID" value="HJB38145.1"/>
    <property type="molecule type" value="Genomic_DNA"/>
</dbReference>